<evidence type="ECO:0000313" key="3">
    <source>
        <dbReference type="EMBL" id="AKT37989.1"/>
    </source>
</evidence>
<dbReference type="Proteomes" id="UP000067626">
    <property type="component" value="Chromosome"/>
</dbReference>
<dbReference type="STRING" id="52.CMC5_021300"/>
<sequence length="614" mass="66450">MAEPLIARLGIPPHPAHRKTTRDARIGIVAMLVGVGIYALIGVPTLCMALFVLGGFLTFANLRRRARNATQHLLNRAVGLLFDGRFADAKELLDHTETTTRLPAFLRLLDIHRTVLALRQGALKDGLRHADGALSQPLGRNSHDEQPHVSIAQGLRALLRASTGDDDGARRDTEAVLGNAHATPEALARAELATAISLERAGDRTALATHLQARRTLLLEHTHPRERAIVRGYLRMLKARTTSIYRETAEQPPSDEPPNADWLTQLAPGAAPFVPEAARRTDDGPRAPGPSTSTRTPATPRVDPTARAAAEERTKTPRSQQWIWITVIALPLIALTLALDPFDANPTPAPTATAPLAQLGSIVLFYVFPIAVFLTLIGFFLVQKRRYADASIATTLGALARGEESAAIAELTRISDTRALLFAAQAHLTLAGWHDRRADFPAALRHCDAALSKLTSPLYRELASDLLFPGILAERASLLAITGRVEDAEAEYQLLAEQFPLYAYLNATRLRLDLTLAGGRGDLAAVAALAERIGNLPLSPRDELLAELGRAAAHPDAVGANEIARLQTELRDLPEYRRWLDAVAPQVLTAFSQLGQTSDLGETDADTPPSATER</sequence>
<dbReference type="RefSeq" id="WP_050430280.1">
    <property type="nucleotide sequence ID" value="NZ_CP012159.1"/>
</dbReference>
<protein>
    <submittedName>
        <fullName evidence="3">Uncharacterized protein</fullName>
    </submittedName>
</protein>
<keyword evidence="4" id="KW-1185">Reference proteome</keyword>
<evidence type="ECO:0000256" key="1">
    <source>
        <dbReference type="SAM" id="MobiDB-lite"/>
    </source>
</evidence>
<keyword evidence="2" id="KW-0472">Membrane</keyword>
<dbReference type="OrthoDB" id="5494183at2"/>
<keyword evidence="2" id="KW-1133">Transmembrane helix</keyword>
<dbReference type="KEGG" id="ccro:CMC5_021300"/>
<feature type="compositionally biased region" description="Low complexity" evidence="1">
    <location>
        <begin position="289"/>
        <end position="308"/>
    </location>
</feature>
<dbReference type="EMBL" id="CP012159">
    <property type="protein sequence ID" value="AKT37989.1"/>
    <property type="molecule type" value="Genomic_DNA"/>
</dbReference>
<proteinExistence type="predicted"/>
<feature type="region of interest" description="Disordered" evidence="1">
    <location>
        <begin position="276"/>
        <end position="315"/>
    </location>
</feature>
<feature type="transmembrane region" description="Helical" evidence="2">
    <location>
        <begin position="26"/>
        <end position="59"/>
    </location>
</feature>
<accession>A0A0K1EAV9</accession>
<reference evidence="3 4" key="1">
    <citation type="submission" date="2015-07" db="EMBL/GenBank/DDBJ databases">
        <title>Genome analysis of myxobacterium Chondromyces crocatus Cm c5 reveals a high potential for natural compound synthesis and the genetic basis for the loss of fruiting body formation.</title>
        <authorList>
            <person name="Zaburannyi N."/>
            <person name="Bunk B."/>
            <person name="Maier J."/>
            <person name="Overmann J."/>
            <person name="Mueller R."/>
        </authorList>
    </citation>
    <scope>NUCLEOTIDE SEQUENCE [LARGE SCALE GENOMIC DNA]</scope>
    <source>
        <strain evidence="3 4">Cm c5</strain>
    </source>
</reference>
<organism evidence="3 4">
    <name type="scientific">Chondromyces crocatus</name>
    <dbReference type="NCBI Taxonomy" id="52"/>
    <lineage>
        <taxon>Bacteria</taxon>
        <taxon>Pseudomonadati</taxon>
        <taxon>Myxococcota</taxon>
        <taxon>Polyangia</taxon>
        <taxon>Polyangiales</taxon>
        <taxon>Polyangiaceae</taxon>
        <taxon>Chondromyces</taxon>
    </lineage>
</organism>
<name>A0A0K1EAV9_CHOCO</name>
<dbReference type="AlphaFoldDB" id="A0A0K1EAV9"/>
<keyword evidence="2" id="KW-0812">Transmembrane</keyword>
<gene>
    <name evidence="3" type="ORF">CMC5_021300</name>
</gene>
<feature type="transmembrane region" description="Helical" evidence="2">
    <location>
        <begin position="322"/>
        <end position="339"/>
    </location>
</feature>
<evidence type="ECO:0000256" key="2">
    <source>
        <dbReference type="SAM" id="Phobius"/>
    </source>
</evidence>
<evidence type="ECO:0000313" key="4">
    <source>
        <dbReference type="Proteomes" id="UP000067626"/>
    </source>
</evidence>
<feature type="transmembrane region" description="Helical" evidence="2">
    <location>
        <begin position="359"/>
        <end position="382"/>
    </location>
</feature>